<evidence type="ECO:0000256" key="2">
    <source>
        <dbReference type="ARBA" id="ARBA00006432"/>
    </source>
</evidence>
<accession>A0A1S1MZ77</accession>
<dbReference type="Gene3D" id="1.10.10.1830">
    <property type="entry name" value="Non-ribosomal peptide synthase, adenylation domain"/>
    <property type="match status" value="1"/>
</dbReference>
<dbReference type="GO" id="GO:0009366">
    <property type="term" value="C:enterobactin synthetase complex"/>
    <property type="evidence" value="ECO:0007669"/>
    <property type="project" value="TreeGrafter"/>
</dbReference>
<dbReference type="NCBIfam" id="NF003417">
    <property type="entry name" value="PRK04813.1"/>
    <property type="match status" value="2"/>
</dbReference>
<dbReference type="Pfam" id="PF13193">
    <property type="entry name" value="AMP-binding_C"/>
    <property type="match status" value="2"/>
</dbReference>
<dbReference type="SUPFAM" id="SSF56801">
    <property type="entry name" value="Acetyl-CoA synthetase-like"/>
    <property type="match status" value="2"/>
</dbReference>
<gene>
    <name evidence="9" type="ORF">BET10_05950</name>
</gene>
<name>A0A1S1MZ77_9GAMM</name>
<comment type="caution">
    <text evidence="9">The sequence shown here is derived from an EMBL/GenBank/DDBJ whole genome shotgun (WGS) entry which is preliminary data.</text>
</comment>
<dbReference type="PROSITE" id="PS50075">
    <property type="entry name" value="CARRIER"/>
    <property type="match status" value="2"/>
</dbReference>
<dbReference type="FunFam" id="1.10.1200.10:FF:000005">
    <property type="entry name" value="Nonribosomal peptide synthetase 1"/>
    <property type="match status" value="2"/>
</dbReference>
<dbReference type="Pfam" id="PF00668">
    <property type="entry name" value="Condensation"/>
    <property type="match status" value="3"/>
</dbReference>
<dbReference type="Gene3D" id="3.30.300.30">
    <property type="match status" value="2"/>
</dbReference>
<evidence type="ECO:0000259" key="8">
    <source>
        <dbReference type="PROSITE" id="PS50075"/>
    </source>
</evidence>
<organism evidence="9 10">
    <name type="scientific">Pseudoalteromonas amylolytica</name>
    <dbReference type="NCBI Taxonomy" id="1859457"/>
    <lineage>
        <taxon>Bacteria</taxon>
        <taxon>Pseudomonadati</taxon>
        <taxon>Pseudomonadota</taxon>
        <taxon>Gammaproteobacteria</taxon>
        <taxon>Alteromonadales</taxon>
        <taxon>Pseudoalteromonadaceae</taxon>
        <taxon>Pseudoalteromonas</taxon>
    </lineage>
</organism>
<dbReference type="InterPro" id="IPR009081">
    <property type="entry name" value="PP-bd_ACP"/>
</dbReference>
<dbReference type="InterPro" id="IPR020459">
    <property type="entry name" value="AMP-binding"/>
</dbReference>
<dbReference type="Gene3D" id="2.30.38.10">
    <property type="entry name" value="Luciferase, Domain 3"/>
    <property type="match status" value="2"/>
</dbReference>
<dbReference type="CDD" id="cd19531">
    <property type="entry name" value="LCL_NRPS-like"/>
    <property type="match status" value="1"/>
</dbReference>
<dbReference type="OrthoDB" id="9757559at2"/>
<evidence type="ECO:0000313" key="10">
    <source>
        <dbReference type="Proteomes" id="UP000179786"/>
    </source>
</evidence>
<dbReference type="InterPro" id="IPR010071">
    <property type="entry name" value="AA_adenyl_dom"/>
</dbReference>
<dbReference type="InterPro" id="IPR036736">
    <property type="entry name" value="ACP-like_sf"/>
</dbReference>
<dbReference type="PROSITE" id="PS00012">
    <property type="entry name" value="PHOSPHOPANTETHEINE"/>
    <property type="match status" value="1"/>
</dbReference>
<dbReference type="InterPro" id="IPR045851">
    <property type="entry name" value="AMP-bd_C_sf"/>
</dbReference>
<dbReference type="FunFam" id="2.30.38.10:FF:000001">
    <property type="entry name" value="Non-ribosomal peptide synthetase PvdI"/>
    <property type="match status" value="1"/>
</dbReference>
<proteinExistence type="inferred from homology"/>
<evidence type="ECO:0000256" key="3">
    <source>
        <dbReference type="ARBA" id="ARBA00022450"/>
    </source>
</evidence>
<dbReference type="FunFam" id="3.30.559.10:FF:000012">
    <property type="entry name" value="Non-ribosomal peptide synthetase"/>
    <property type="match status" value="1"/>
</dbReference>
<dbReference type="GO" id="GO:0009239">
    <property type="term" value="P:enterobactin biosynthetic process"/>
    <property type="evidence" value="ECO:0007669"/>
    <property type="project" value="TreeGrafter"/>
</dbReference>
<dbReference type="InterPro" id="IPR001242">
    <property type="entry name" value="Condensation_dom"/>
</dbReference>
<dbReference type="FunFam" id="3.40.50.980:FF:000002">
    <property type="entry name" value="Enterobactin synthetase component F"/>
    <property type="match status" value="1"/>
</dbReference>
<dbReference type="FunFam" id="3.30.300.30:FF:000015">
    <property type="entry name" value="Nonribosomal peptide synthase SidD"/>
    <property type="match status" value="1"/>
</dbReference>
<dbReference type="Gene3D" id="3.30.559.10">
    <property type="entry name" value="Chloramphenicol acetyltransferase-like domain"/>
    <property type="match status" value="3"/>
</dbReference>
<sequence>MTIAKFINEVSARGIKLWQDDGQLKYKAAKGAWTDEVREQVIARKEEIIEFLSQRSQKSDTPPIVPVARVGEDGQLLNRFPLSFAQERLWFMDQLEPGGTSYSLPVAVSISGELNVTHLEQAFNALIDRHENLRTVFESVEGKGQQVILQHSNFKLEQVDLSHIEQEQARHQQVQLLCQSEATTPFDLSTGPLIRAKLFKLDDDAHVLMVTKHHIISDGWSMGVMIKELGHLMQCFQLGQSPALPKLDIQYVDYSVWQRKWLIEEGVLDKQLAYWSKKLEGVCESLTLTTDYPRQGVRTVVGDSHRFVLNEQLSKALKTMAESNGCTLYMVLVAAFNALLYRYTGQEDICVGSPIANRHSADINGLIGLFINTLAIRNQVNAQTSFNTLLRQVKTTCLEAYKHQDTPFEKIVDVVQPQRSASINPIFQIMIGLHNERKEQLAANIHSYPIDIDTSKLDFTLSFTEQDTQIHGHLAYKTSLFKPQTMARLAEHFEAMCRALLAAPDAAISTLAYISDTQTQQLLIEYNQTQAEYPKEACIHQLFEAHVEHHANKQAVVFDGEVLTHQQLNEKSYALALYLQSLGVKPDTLVGLCVHRSCDMMVAILAILKAGAAYLPLDPDLPNERLNYMLEDSQVDIILTQANLQDKLTSLANDATSIITLDKQWPDIHDSAQQLMRDQVRLIEDVKANNLAYVIYTSGSTGRPKGVMIEHRMVVDYCYSVYAKLGLDTCDTFGAVSTFSADLGNISLFVPLIFSKTLVLFSNDYVNNPMRLKHYLDNHQIDCMKITPSHFEMFKMSETEIVAPAKVLIFAGEPLSKEMVEVVNYVQPQCKVYNNYGPTETTISKLSTDALLSDKISTITLGKPLSNTRLYVLDANKNLVPTGVPGELYIAGDGVARGYWNRPDLTASAFLPNPFAQGDARYARMYKTGDLVRWLDDGNIEYLGRADTQVKIRGFRIEVGEIEAQLNQYASVKESAVIVAEQDNQKKLVAYYVAKETTKERVVELGNDVLRTWLQQSLPDYMLPATFVSLESMPLTPSGKVDRRALVNLDVTVESSVSYVAPRNETEKQLAAIWADVLNLEDDKVGINDNFFELGGDSIKIIQIVYAASKYEMHFDANDMFDYQSIQELVENCDVNQAKHISKEEGILEGDVALSPIQKRFFEFGDTDIHHYNQAVLLDVNIQLDETLLHRLATTLVKQHDALRLRFVKEGQQWQQYYLGLDDDILPEQLVGIHRSDISALALEQVPAHVETVCNQWQASLDLQNGPIMRWVWFDANGNGRDQLAIIIHHLAVDGVSWRILFEDFNRLLTHSATGDELTLEGKGSSYRDWVESLAGYIDTEKGQADLQYWLAQSENALSTADFFTDNALPAKTYQLCEMKSAQVQLSKQCTEKLLKHCHQAYGTNINDLLLTALVTSYYHATGNSNLVVDLEGHGREILNSDIDITKTLGWFTSIYPVHFALSQPDKLGQCIKDVKTALHSVPNKGVGYGIFRYVNEHETLKNISHGQVVFNFLGDTSAGDSSKGNQHVSLSKNAFGDTVSKQRSAKSAVTVNGSVSFEQLTFTFQYPSQWQTHKIAQWQDNFVAVLEALVEHCQDTPRLGFTPSDFALLSASSAQVDDITHNLQSKQHVALDNIQDIYPLTPLQSGILFETQLAHEEGNMGVYLTQSVIGIHGRVDVDVLQRAWAHIVHHYDALRMLVLNHDVTDMNIALQVILKQVNIHIEEYDLPEQSDQELKQICEHTQQQNKLSGIKIDASPLTRLSVFKGAESSYLLFELHHIVMDGWAKNIVFSNLFELYQSLLHGTDYQLPVTARYGSYVKALLSREQEKESLYWRDYLSHFEEKTPLPLQHLNRQNQTPRRAFNTASFSFSKETTAQLEQLNKTHRLTMSTVLQFVWGTLLHLHSGKNSVTFGSVSSGRAGIGHIQHIDQLVGLCINTTPTCITFDPASSLLAQLKQMQTRELAKLSYESTPLTAVQNTLGIKTNDDFFQTLFVYENYPVEEVITAQEQIKGISGEDSPNYPLTVKGVLFEQLSVTLTWDCSYFSESSITQLMSQFEAIMLQLLAYPQQSIQTLSLLSDKQKQAVLGYGNKNKYFTQQRSIHECFIEQVERQCERVALVYQSEHLSYQQLYERSDVLARYLRQLGVQSGSVVGICAERSIDMVVAVLAVLQSGGACLAIDSANSDERLAYMLQDSHASLVLTQSALTHKFAGLENVQTQLIAIDEQWDEITNTVVTNTTEHERCLQDIKPDDTAYVIYTSGSTGKPKGVMVTHQNVCRLFESVRDEFDFGCEDVWTLFHSCAFDYSIWETWGALFHGGKLVIVPSQTTKSTEDFYQLLQDQKVTVLNQTPSALKELIKVDQDKQAALSLRYLMFGGEALDVASLLPWVERHSDVSPQLVNLYGITETTVVITYQKITKEDIYQNQFSSRIGKPLSDLGVAVLDHRGELVPVGVAGELHVWGGGVSNGYLNRTQLSQEKFVENPFVPKDADDYSLMYKTGDLVCWRDDGTLDYLGRIDTQVKIRGYRIELGEIEAQINRHPDIKDSTVLVREHLGNKHLIAYYVIDKKEQKTSFEVQGEVRKQLQKSLPVYMQPTAFVAVEQIPQTINGKVDRRRLELIEVEFGSNQTYVAPRNDMERQLVSIWSQVLGLKAEDIGMNSNFFELGGHSLMATQLISKLRNQFNVEVPMKAFFNTQTLSDMSELLQTLADQTDTPSTSTTQEEEYEELSL</sequence>
<dbReference type="SMART" id="SM00823">
    <property type="entry name" value="PKS_PP"/>
    <property type="match status" value="1"/>
</dbReference>
<dbReference type="InterPro" id="IPR010060">
    <property type="entry name" value="NRPS_synth"/>
</dbReference>
<dbReference type="PANTHER" id="PTHR45527:SF1">
    <property type="entry name" value="FATTY ACID SYNTHASE"/>
    <property type="match status" value="1"/>
</dbReference>
<evidence type="ECO:0000256" key="6">
    <source>
        <dbReference type="ARBA" id="ARBA00022737"/>
    </source>
</evidence>
<comment type="cofactor">
    <cofactor evidence="1">
        <name>pantetheine 4'-phosphate</name>
        <dbReference type="ChEBI" id="CHEBI:47942"/>
    </cofactor>
</comment>
<evidence type="ECO:0000256" key="1">
    <source>
        <dbReference type="ARBA" id="ARBA00001957"/>
    </source>
</evidence>
<keyword evidence="3" id="KW-0596">Phosphopantetheine</keyword>
<evidence type="ECO:0000313" key="9">
    <source>
        <dbReference type="EMBL" id="OHU92343.1"/>
    </source>
</evidence>
<dbReference type="InterPro" id="IPR023213">
    <property type="entry name" value="CAT-like_dom_sf"/>
</dbReference>
<feature type="domain" description="Carrier" evidence="8">
    <location>
        <begin position="1061"/>
        <end position="1137"/>
    </location>
</feature>
<dbReference type="SUPFAM" id="SSF47336">
    <property type="entry name" value="ACP-like"/>
    <property type="match status" value="2"/>
</dbReference>
<dbReference type="STRING" id="1859457.BET10_05950"/>
<dbReference type="InterPro" id="IPR000873">
    <property type="entry name" value="AMP-dep_synth/lig_dom"/>
</dbReference>
<dbReference type="Pfam" id="PF18563">
    <property type="entry name" value="TubC_N"/>
    <property type="match status" value="1"/>
</dbReference>
<dbReference type="FunFam" id="3.40.50.980:FF:000001">
    <property type="entry name" value="Non-ribosomal peptide synthetase"/>
    <property type="match status" value="1"/>
</dbReference>
<feature type="compositionally biased region" description="Low complexity" evidence="7">
    <location>
        <begin position="2707"/>
        <end position="2717"/>
    </location>
</feature>
<dbReference type="CDD" id="cd19534">
    <property type="entry name" value="E_NRPS"/>
    <property type="match status" value="1"/>
</dbReference>
<reference evidence="9 10" key="1">
    <citation type="submission" date="2016-09" db="EMBL/GenBank/DDBJ databases">
        <title>Pseudoalteromonas amylolytica sp. nov., isolated from the surface seawater.</title>
        <authorList>
            <person name="Wu Y.-H."/>
            <person name="Cheng H."/>
            <person name="Jin X.-B."/>
            <person name="Wang C.-S."/>
            <person name="Xu X.-W."/>
        </authorList>
    </citation>
    <scope>NUCLEOTIDE SEQUENCE [LARGE SCALE GENOMIC DNA]</scope>
    <source>
        <strain evidence="9 10">JW1</strain>
    </source>
</reference>
<dbReference type="SUPFAM" id="SSF52777">
    <property type="entry name" value="CoA-dependent acyltransferases"/>
    <property type="match status" value="6"/>
</dbReference>
<keyword evidence="4" id="KW-0597">Phosphoprotein</keyword>
<dbReference type="Gene3D" id="1.10.1200.10">
    <property type="entry name" value="ACP-like"/>
    <property type="match status" value="2"/>
</dbReference>
<keyword evidence="5" id="KW-0436">Ligase</keyword>
<dbReference type="InterPro" id="IPR020845">
    <property type="entry name" value="AMP-binding_CS"/>
</dbReference>
<keyword evidence="6" id="KW-0677">Repeat</keyword>
<dbReference type="InterPro" id="IPR044894">
    <property type="entry name" value="TubC_N_sf"/>
</dbReference>
<dbReference type="CDD" id="cd17643">
    <property type="entry name" value="A_NRPS_Cytc1-like"/>
    <property type="match status" value="1"/>
</dbReference>
<dbReference type="PRINTS" id="PR00154">
    <property type="entry name" value="AMPBINDING"/>
</dbReference>
<evidence type="ECO:0000256" key="7">
    <source>
        <dbReference type="SAM" id="MobiDB-lite"/>
    </source>
</evidence>
<dbReference type="NCBIfam" id="TIGR01733">
    <property type="entry name" value="AA-adenyl-dom"/>
    <property type="match status" value="2"/>
</dbReference>
<dbReference type="EMBL" id="MKJU01000016">
    <property type="protein sequence ID" value="OHU92343.1"/>
    <property type="molecule type" value="Genomic_DNA"/>
</dbReference>
<dbReference type="CDD" id="cd05930">
    <property type="entry name" value="A_NRPS"/>
    <property type="match status" value="1"/>
</dbReference>
<dbReference type="PROSITE" id="PS00455">
    <property type="entry name" value="AMP_BINDING"/>
    <property type="match status" value="2"/>
</dbReference>
<dbReference type="FunFam" id="3.30.559.30:FF:000001">
    <property type="entry name" value="Non-ribosomal peptide synthetase"/>
    <property type="match status" value="1"/>
</dbReference>
<keyword evidence="10" id="KW-1185">Reference proteome</keyword>
<dbReference type="NCBIfam" id="TIGR01720">
    <property type="entry name" value="NRPS-para261"/>
    <property type="match status" value="1"/>
</dbReference>
<feature type="region of interest" description="Disordered" evidence="7">
    <location>
        <begin position="2707"/>
        <end position="2727"/>
    </location>
</feature>
<evidence type="ECO:0000256" key="5">
    <source>
        <dbReference type="ARBA" id="ARBA00022598"/>
    </source>
</evidence>
<dbReference type="InterPro" id="IPR025110">
    <property type="entry name" value="AMP-bd_C"/>
</dbReference>
<dbReference type="InterPro" id="IPR006162">
    <property type="entry name" value="Ppantetheine_attach_site"/>
</dbReference>
<dbReference type="GO" id="GO:0043041">
    <property type="term" value="P:amino acid activation for nonribosomal peptide biosynthetic process"/>
    <property type="evidence" value="ECO:0007669"/>
    <property type="project" value="TreeGrafter"/>
</dbReference>
<evidence type="ECO:0000256" key="4">
    <source>
        <dbReference type="ARBA" id="ARBA00022553"/>
    </source>
</evidence>
<dbReference type="Proteomes" id="UP000179786">
    <property type="component" value="Unassembled WGS sequence"/>
</dbReference>
<comment type="similarity">
    <text evidence="2">Belongs to the ATP-dependent AMP-binding enzyme family.</text>
</comment>
<dbReference type="FunFam" id="3.30.300.30:FF:000010">
    <property type="entry name" value="Enterobactin synthetase component F"/>
    <property type="match status" value="1"/>
</dbReference>
<dbReference type="Pfam" id="PF00501">
    <property type="entry name" value="AMP-binding"/>
    <property type="match status" value="2"/>
</dbReference>
<dbReference type="GO" id="GO:0031177">
    <property type="term" value="F:phosphopantetheine binding"/>
    <property type="evidence" value="ECO:0007669"/>
    <property type="project" value="InterPro"/>
</dbReference>
<dbReference type="PANTHER" id="PTHR45527">
    <property type="entry name" value="NONRIBOSOMAL PEPTIDE SYNTHETASE"/>
    <property type="match status" value="1"/>
</dbReference>
<dbReference type="InterPro" id="IPR020806">
    <property type="entry name" value="PKS_PP-bd"/>
</dbReference>
<dbReference type="Gene3D" id="3.30.559.30">
    <property type="entry name" value="Nonribosomal peptide synthetase, condensation domain"/>
    <property type="match status" value="3"/>
</dbReference>
<dbReference type="RefSeq" id="WP_070983633.1">
    <property type="nucleotide sequence ID" value="NZ_MKJU01000016.1"/>
</dbReference>
<dbReference type="GO" id="GO:0005829">
    <property type="term" value="C:cytosol"/>
    <property type="evidence" value="ECO:0007669"/>
    <property type="project" value="TreeGrafter"/>
</dbReference>
<protein>
    <recommendedName>
        <fullName evidence="8">Carrier domain-containing protein</fullName>
    </recommendedName>
</protein>
<feature type="domain" description="Carrier" evidence="8">
    <location>
        <begin position="2629"/>
        <end position="2706"/>
    </location>
</feature>
<dbReference type="Gene3D" id="3.40.50.980">
    <property type="match status" value="4"/>
</dbReference>
<dbReference type="FunFam" id="3.40.50.12780:FF:000012">
    <property type="entry name" value="Non-ribosomal peptide synthetase"/>
    <property type="match status" value="2"/>
</dbReference>
<dbReference type="InterPro" id="IPR041464">
    <property type="entry name" value="TubC_N"/>
</dbReference>
<dbReference type="Pfam" id="PF00550">
    <property type="entry name" value="PP-binding"/>
    <property type="match status" value="2"/>
</dbReference>
<dbReference type="GO" id="GO:0047527">
    <property type="term" value="F:2,3-dihydroxybenzoate-serine ligase activity"/>
    <property type="evidence" value="ECO:0007669"/>
    <property type="project" value="TreeGrafter"/>
</dbReference>
<feature type="compositionally biased region" description="Acidic residues" evidence="7">
    <location>
        <begin position="2718"/>
        <end position="2727"/>
    </location>
</feature>